<dbReference type="SUPFAM" id="SSF52151">
    <property type="entry name" value="FabD/lysophospholipase-like"/>
    <property type="match status" value="1"/>
</dbReference>
<dbReference type="PROSITE" id="PS51635">
    <property type="entry name" value="PNPLA"/>
    <property type="match status" value="1"/>
</dbReference>
<comment type="caution">
    <text evidence="6">The sequence shown here is derived from an EMBL/GenBank/DDBJ whole genome shotgun (WGS) entry which is preliminary data.</text>
</comment>
<feature type="domain" description="PNPLA" evidence="5">
    <location>
        <begin position="24"/>
        <end position="195"/>
    </location>
</feature>
<reference evidence="6 7" key="1">
    <citation type="submission" date="2017-03" db="EMBL/GenBank/DDBJ databases">
        <title>Draft genime sequence of the acidophilic sulfur-oxidizing bacterium Acidithiobacillus sp. SH, isolated from seawater.</title>
        <authorList>
            <person name="Sharmin S."/>
            <person name="Tokuhisa M."/>
            <person name="Kanao T."/>
            <person name="Kamimura K."/>
        </authorList>
    </citation>
    <scope>NUCLEOTIDE SEQUENCE [LARGE SCALE GENOMIC DNA]</scope>
    <source>
        <strain evidence="6 7">SH</strain>
    </source>
</reference>
<dbReference type="PANTHER" id="PTHR14226:SF78">
    <property type="entry name" value="SLR0060 PROTEIN"/>
    <property type="match status" value="1"/>
</dbReference>
<dbReference type="GO" id="GO:0016787">
    <property type="term" value="F:hydrolase activity"/>
    <property type="evidence" value="ECO:0007669"/>
    <property type="project" value="UniProtKB-UniRule"/>
</dbReference>
<evidence type="ECO:0000259" key="5">
    <source>
        <dbReference type="PROSITE" id="PS51635"/>
    </source>
</evidence>
<dbReference type="PANTHER" id="PTHR14226">
    <property type="entry name" value="NEUROPATHY TARGET ESTERASE/SWISS CHEESE D.MELANOGASTER"/>
    <property type="match status" value="1"/>
</dbReference>
<name>A0A2I1DP95_9PROT</name>
<evidence type="ECO:0000256" key="2">
    <source>
        <dbReference type="ARBA" id="ARBA00022963"/>
    </source>
</evidence>
<organism evidence="6 7">
    <name type="scientific">Acidithiobacillus marinus</name>
    <dbReference type="NCBI Taxonomy" id="187490"/>
    <lineage>
        <taxon>Bacteria</taxon>
        <taxon>Pseudomonadati</taxon>
        <taxon>Pseudomonadota</taxon>
        <taxon>Acidithiobacillia</taxon>
        <taxon>Acidithiobacillales</taxon>
        <taxon>Acidithiobacillaceae</taxon>
        <taxon>Acidithiobacillus</taxon>
    </lineage>
</organism>
<dbReference type="InParanoid" id="A0A2I1DP95"/>
<protein>
    <recommendedName>
        <fullName evidence="5">PNPLA domain-containing protein</fullName>
    </recommendedName>
</protein>
<keyword evidence="3 4" id="KW-0443">Lipid metabolism</keyword>
<dbReference type="InterPro" id="IPR016035">
    <property type="entry name" value="Acyl_Trfase/lysoPLipase"/>
</dbReference>
<dbReference type="GO" id="GO:0016042">
    <property type="term" value="P:lipid catabolic process"/>
    <property type="evidence" value="ECO:0007669"/>
    <property type="project" value="UniProtKB-UniRule"/>
</dbReference>
<feature type="active site" description="Proton acceptor" evidence="4">
    <location>
        <position position="182"/>
    </location>
</feature>
<keyword evidence="2 4" id="KW-0442">Lipid degradation</keyword>
<sequence>MAGIAKDHGVVNHPVAGSKKPIQVALSGSGFLLPVHLGALQAIEAAGYRVSALSGTSGGAIVAVLYAVHRDIPSLVNLVLDTDWQPFMNFDSWTNGWRLLTRRGICATAALDAFLTRHTQGQSFADLDLELFVCATDLLRGQRTVFCRAETPELPVAKAARASSSLPFVYPPKRVDGRLYVDGGLTDDIPGDVLPKDSEVPSVGVYLTGEPPRLHGNEPTLFALASLSVRDLLRGQEYLDRHAAPWVRFLPVDTGNLNMLDARMPRTDREQLMELGRVGMEKLLQNLAA</sequence>
<dbReference type="InterPro" id="IPR050301">
    <property type="entry name" value="NTE"/>
</dbReference>
<gene>
    <name evidence="6" type="ORF">B1757_02655</name>
</gene>
<keyword evidence="1 4" id="KW-0378">Hydrolase</keyword>
<dbReference type="EMBL" id="MXAV01000007">
    <property type="protein sequence ID" value="PKY11708.1"/>
    <property type="molecule type" value="Genomic_DNA"/>
</dbReference>
<evidence type="ECO:0000256" key="1">
    <source>
        <dbReference type="ARBA" id="ARBA00022801"/>
    </source>
</evidence>
<keyword evidence="7" id="KW-1185">Reference proteome</keyword>
<dbReference type="InterPro" id="IPR002641">
    <property type="entry name" value="PNPLA_dom"/>
</dbReference>
<evidence type="ECO:0000313" key="7">
    <source>
        <dbReference type="Proteomes" id="UP000234329"/>
    </source>
</evidence>
<evidence type="ECO:0000256" key="4">
    <source>
        <dbReference type="PROSITE-ProRule" id="PRU01161"/>
    </source>
</evidence>
<evidence type="ECO:0000256" key="3">
    <source>
        <dbReference type="ARBA" id="ARBA00023098"/>
    </source>
</evidence>
<comment type="caution">
    <text evidence="4">Lacks conserved residue(s) required for the propagation of feature annotation.</text>
</comment>
<accession>A0A2I1DP95</accession>
<feature type="short sequence motif" description="DGA/G" evidence="4">
    <location>
        <begin position="182"/>
        <end position="184"/>
    </location>
</feature>
<dbReference type="Gene3D" id="3.40.1090.10">
    <property type="entry name" value="Cytosolic phospholipase A2 catalytic domain"/>
    <property type="match status" value="2"/>
</dbReference>
<dbReference type="Pfam" id="PF01734">
    <property type="entry name" value="Patatin"/>
    <property type="match status" value="1"/>
</dbReference>
<proteinExistence type="predicted"/>
<feature type="short sequence motif" description="GXSXG" evidence="4">
    <location>
        <begin position="55"/>
        <end position="59"/>
    </location>
</feature>
<dbReference type="OrthoDB" id="5290098at2"/>
<evidence type="ECO:0000313" key="6">
    <source>
        <dbReference type="EMBL" id="PKY11708.1"/>
    </source>
</evidence>
<feature type="active site" description="Nucleophile" evidence="4">
    <location>
        <position position="57"/>
    </location>
</feature>
<dbReference type="Proteomes" id="UP000234329">
    <property type="component" value="Unassembled WGS sequence"/>
</dbReference>
<dbReference type="AlphaFoldDB" id="A0A2I1DP95"/>